<dbReference type="STRING" id="439481.Aboo_1017"/>
<evidence type="ECO:0000313" key="2">
    <source>
        <dbReference type="Proteomes" id="UP000001400"/>
    </source>
</evidence>
<dbReference type="Proteomes" id="UP000001400">
    <property type="component" value="Chromosome"/>
</dbReference>
<keyword evidence="2" id="KW-1185">Reference proteome</keyword>
<gene>
    <name evidence="1" type="ordered locus">Aboo_1017</name>
</gene>
<dbReference type="EMBL" id="CP001941">
    <property type="protein sequence ID" value="ADD08826.1"/>
    <property type="molecule type" value="Genomic_DNA"/>
</dbReference>
<protein>
    <recommendedName>
        <fullName evidence="3">DUF3137 domain-containing protein</fullName>
    </recommendedName>
</protein>
<evidence type="ECO:0000313" key="1">
    <source>
        <dbReference type="EMBL" id="ADD08826.1"/>
    </source>
</evidence>
<name>B5IHG6_ACIB4</name>
<sequence length="375" mass="43226">MSRATKAALIISIFLAIFAGVVATHEGAPASDTLCISTYMLVIGFAFFWFAFKFADAMWKGEKKVWRWLNDEPEPKKTKALPAKSEDEMMLYESDREHRTYFWKDYVITVGTGHYFMMSNMEIPYNGVFIVKEKDFTMFKRVDDINLFEDEIKMIAENCIDKGDCDIILSWKGSSEFACAKEGYFIYSYGIDYAGFLFNNAGFIHLFDHDCRGLTKNKDAMFRFVKDNLNKNEVALILTLPAYTILSLSAKVAHSMLRIDRDIFEVMFPEEKLSYIYDVPFKIRNKKELATIANEAQRLHAEVGVVFEFENKMIIAAKAELARFMMPESKESDLREDILAIYYEGDENPVVVPVEWRAWTKHELIKAASEVVGSM</sequence>
<reference evidence="1" key="1">
    <citation type="submission" date="2010-02" db="EMBL/GenBank/DDBJ databases">
        <title>Complete sequence of Aciduliprofundum boonei T469.</title>
        <authorList>
            <consortium name="US DOE Joint Genome Institute"/>
            <person name="Lucas S."/>
            <person name="Copeland A."/>
            <person name="Lapidus A."/>
            <person name="Cheng J.-F."/>
            <person name="Bruce D."/>
            <person name="Goodwin L."/>
            <person name="Pitluck S."/>
            <person name="Saunders E."/>
            <person name="Detter J.C."/>
            <person name="Han C."/>
            <person name="Tapia R."/>
            <person name="Land M."/>
            <person name="Hauser L."/>
            <person name="Kyrpides N."/>
            <person name="Mikhailova N."/>
            <person name="Flores G."/>
            <person name="Reysenbach A.-L."/>
            <person name="Woyke T."/>
        </authorList>
    </citation>
    <scope>NUCLEOTIDE SEQUENCE</scope>
    <source>
        <strain evidence="1">T469</strain>
    </source>
</reference>
<organism evidence="1 2">
    <name type="scientific">Aciduliprofundum boonei (strain DSM 19572 / T469)</name>
    <dbReference type="NCBI Taxonomy" id="439481"/>
    <lineage>
        <taxon>Archaea</taxon>
        <taxon>Methanobacteriati</taxon>
        <taxon>Thermoplasmatota</taxon>
        <taxon>DHVE2 group</taxon>
        <taxon>Candidatus Aciduliprofundum</taxon>
    </lineage>
</organism>
<dbReference type="AlphaFoldDB" id="B5IHG6"/>
<proteinExistence type="predicted"/>
<dbReference type="KEGG" id="abi:Aboo_1017"/>
<accession>B5IHG6</accession>
<evidence type="ECO:0008006" key="3">
    <source>
        <dbReference type="Google" id="ProtNLM"/>
    </source>
</evidence>
<dbReference type="GeneID" id="8827974"/>
<dbReference type="HOGENOM" id="CLU_736923_0_0_2"/>
<dbReference type="RefSeq" id="WP_008086668.1">
    <property type="nucleotide sequence ID" value="NC_013926.1"/>
</dbReference>